<proteinExistence type="inferred from homology"/>
<keyword evidence="3" id="KW-1003">Cell membrane</keyword>
<dbReference type="Proteomes" id="UP001148313">
    <property type="component" value="Unassembled WGS sequence"/>
</dbReference>
<sequence>MAAIVAIIRPLAWVNTMLLRIGRNIAWVAMGLMVLIIVLQVVFRYVLNDALSWSEEAARFLMLWMTGLIAPSAYRWGGFVSIDLVHDMLPKRLGNILVLILLLISLAVLVVALQLGYKHVNSGWRFDSQTLKVSLDFMGYGIVRAKQAWMYMSLLVGVFLLLLVNIELTLKTIVGIVDPSIEVPADQDHLVITAE</sequence>
<accession>A0ABT4VNM8</accession>
<keyword evidence="2 9" id="KW-0813">Transport</keyword>
<evidence type="ECO:0000256" key="6">
    <source>
        <dbReference type="ARBA" id="ARBA00022989"/>
    </source>
</evidence>
<dbReference type="InterPro" id="IPR055348">
    <property type="entry name" value="DctQ"/>
</dbReference>
<name>A0ABT4VNM8_9HYPH</name>
<feature type="transmembrane region" description="Helical" evidence="9">
    <location>
        <begin position="58"/>
        <end position="76"/>
    </location>
</feature>
<comment type="subunit">
    <text evidence="9">The complex comprises the extracytoplasmic solute receptor protein and the two transmembrane proteins.</text>
</comment>
<keyword evidence="6 9" id="KW-1133">Transmembrane helix</keyword>
<feature type="transmembrane region" description="Helical" evidence="9">
    <location>
        <begin position="25"/>
        <end position="46"/>
    </location>
</feature>
<keyword evidence="7 9" id="KW-0472">Membrane</keyword>
<evidence type="ECO:0000313" key="12">
    <source>
        <dbReference type="Proteomes" id="UP001148313"/>
    </source>
</evidence>
<evidence type="ECO:0000256" key="1">
    <source>
        <dbReference type="ARBA" id="ARBA00004429"/>
    </source>
</evidence>
<protein>
    <recommendedName>
        <fullName evidence="9">TRAP transporter small permease protein</fullName>
    </recommendedName>
</protein>
<feature type="domain" description="Tripartite ATP-independent periplasmic transporters DctQ component" evidence="10">
    <location>
        <begin position="33"/>
        <end position="170"/>
    </location>
</feature>
<dbReference type="RefSeq" id="WP_271089389.1">
    <property type="nucleotide sequence ID" value="NZ_JAPJZH010000005.1"/>
</dbReference>
<dbReference type="EMBL" id="JAPJZH010000005">
    <property type="protein sequence ID" value="MDA4845707.1"/>
    <property type="molecule type" value="Genomic_DNA"/>
</dbReference>
<keyword evidence="12" id="KW-1185">Reference proteome</keyword>
<evidence type="ECO:0000256" key="4">
    <source>
        <dbReference type="ARBA" id="ARBA00022519"/>
    </source>
</evidence>
<organism evidence="11 12">
    <name type="scientific">Hoeflea poritis</name>
    <dbReference type="NCBI Taxonomy" id="2993659"/>
    <lineage>
        <taxon>Bacteria</taxon>
        <taxon>Pseudomonadati</taxon>
        <taxon>Pseudomonadota</taxon>
        <taxon>Alphaproteobacteria</taxon>
        <taxon>Hyphomicrobiales</taxon>
        <taxon>Rhizobiaceae</taxon>
        <taxon>Hoeflea</taxon>
    </lineage>
</organism>
<comment type="caution">
    <text evidence="11">The sequence shown here is derived from an EMBL/GenBank/DDBJ whole genome shotgun (WGS) entry which is preliminary data.</text>
</comment>
<evidence type="ECO:0000313" key="11">
    <source>
        <dbReference type="EMBL" id="MDA4845707.1"/>
    </source>
</evidence>
<evidence type="ECO:0000259" key="10">
    <source>
        <dbReference type="Pfam" id="PF04290"/>
    </source>
</evidence>
<dbReference type="InterPro" id="IPR007387">
    <property type="entry name" value="TRAP_DctQ"/>
</dbReference>
<evidence type="ECO:0000256" key="3">
    <source>
        <dbReference type="ARBA" id="ARBA00022475"/>
    </source>
</evidence>
<comment type="subcellular location">
    <subcellularLocation>
        <location evidence="1 9">Cell inner membrane</location>
        <topology evidence="1 9">Multi-pass membrane protein</topology>
    </subcellularLocation>
</comment>
<dbReference type="PANTHER" id="PTHR35011">
    <property type="entry name" value="2,3-DIKETO-L-GULONATE TRAP TRANSPORTER SMALL PERMEASE PROTEIN YIAM"/>
    <property type="match status" value="1"/>
</dbReference>
<comment type="similarity">
    <text evidence="8 9">Belongs to the TRAP transporter small permease family.</text>
</comment>
<keyword evidence="5 9" id="KW-0812">Transmembrane</keyword>
<evidence type="ECO:0000256" key="8">
    <source>
        <dbReference type="ARBA" id="ARBA00038436"/>
    </source>
</evidence>
<gene>
    <name evidence="11" type="ORF">OOZ53_10130</name>
</gene>
<feature type="transmembrane region" description="Helical" evidence="9">
    <location>
        <begin position="96"/>
        <end position="117"/>
    </location>
</feature>
<evidence type="ECO:0000256" key="7">
    <source>
        <dbReference type="ARBA" id="ARBA00023136"/>
    </source>
</evidence>
<evidence type="ECO:0000256" key="9">
    <source>
        <dbReference type="RuleBase" id="RU369079"/>
    </source>
</evidence>
<dbReference type="PANTHER" id="PTHR35011:SF2">
    <property type="entry name" value="2,3-DIKETO-L-GULONATE TRAP TRANSPORTER SMALL PERMEASE PROTEIN YIAM"/>
    <property type="match status" value="1"/>
</dbReference>
<evidence type="ECO:0000256" key="5">
    <source>
        <dbReference type="ARBA" id="ARBA00022692"/>
    </source>
</evidence>
<evidence type="ECO:0000256" key="2">
    <source>
        <dbReference type="ARBA" id="ARBA00022448"/>
    </source>
</evidence>
<reference evidence="11" key="1">
    <citation type="submission" date="2022-11" db="EMBL/GenBank/DDBJ databases">
        <title>Hoeflea poritis sp. nov., isolated from scleractinian coral Porites lutea.</title>
        <authorList>
            <person name="Zhang G."/>
            <person name="Wei Q."/>
            <person name="Cai L."/>
        </authorList>
    </citation>
    <scope>NUCLEOTIDE SEQUENCE</scope>
    <source>
        <strain evidence="11">E7-10</strain>
    </source>
</reference>
<feature type="transmembrane region" description="Helical" evidence="9">
    <location>
        <begin position="148"/>
        <end position="166"/>
    </location>
</feature>
<dbReference type="Pfam" id="PF04290">
    <property type="entry name" value="DctQ"/>
    <property type="match status" value="1"/>
</dbReference>
<keyword evidence="4 9" id="KW-0997">Cell inner membrane</keyword>
<comment type="function">
    <text evidence="9">Part of the tripartite ATP-independent periplasmic (TRAP) transport system.</text>
</comment>